<sequence length="100" mass="11130">MHGILLLSGPWSTENGCCDAQLVDRPLGYWSLSCTKSSLFRLALGTFAPRSRPCIFNNWPQAARMALAEPTMDAPNCRLYVRRRSTSVGRGPCPLRLHPL</sequence>
<keyword evidence="2" id="KW-1185">Reference proteome</keyword>
<name>A0ACB8RYL5_9AGAM</name>
<gene>
    <name evidence="1" type="ORF">FA95DRAFT_1557313</name>
</gene>
<dbReference type="Proteomes" id="UP000814033">
    <property type="component" value="Unassembled WGS sequence"/>
</dbReference>
<proteinExistence type="predicted"/>
<protein>
    <submittedName>
        <fullName evidence="1">Uncharacterized protein</fullName>
    </submittedName>
</protein>
<evidence type="ECO:0000313" key="1">
    <source>
        <dbReference type="EMBL" id="KAI0049045.1"/>
    </source>
</evidence>
<organism evidence="1 2">
    <name type="scientific">Auriscalpium vulgare</name>
    <dbReference type="NCBI Taxonomy" id="40419"/>
    <lineage>
        <taxon>Eukaryota</taxon>
        <taxon>Fungi</taxon>
        <taxon>Dikarya</taxon>
        <taxon>Basidiomycota</taxon>
        <taxon>Agaricomycotina</taxon>
        <taxon>Agaricomycetes</taxon>
        <taxon>Russulales</taxon>
        <taxon>Auriscalpiaceae</taxon>
        <taxon>Auriscalpium</taxon>
    </lineage>
</organism>
<comment type="caution">
    <text evidence="1">The sequence shown here is derived from an EMBL/GenBank/DDBJ whole genome shotgun (WGS) entry which is preliminary data.</text>
</comment>
<accession>A0ACB8RYL5</accession>
<evidence type="ECO:0000313" key="2">
    <source>
        <dbReference type="Proteomes" id="UP000814033"/>
    </source>
</evidence>
<reference evidence="1" key="1">
    <citation type="submission" date="2021-02" db="EMBL/GenBank/DDBJ databases">
        <authorList>
            <consortium name="DOE Joint Genome Institute"/>
            <person name="Ahrendt S."/>
            <person name="Looney B.P."/>
            <person name="Miyauchi S."/>
            <person name="Morin E."/>
            <person name="Drula E."/>
            <person name="Courty P.E."/>
            <person name="Chicoki N."/>
            <person name="Fauchery L."/>
            <person name="Kohler A."/>
            <person name="Kuo A."/>
            <person name="Labutti K."/>
            <person name="Pangilinan J."/>
            <person name="Lipzen A."/>
            <person name="Riley R."/>
            <person name="Andreopoulos W."/>
            <person name="He G."/>
            <person name="Johnson J."/>
            <person name="Barry K.W."/>
            <person name="Grigoriev I.V."/>
            <person name="Nagy L."/>
            <person name="Hibbett D."/>
            <person name="Henrissat B."/>
            <person name="Matheny P.B."/>
            <person name="Labbe J."/>
            <person name="Martin F."/>
        </authorList>
    </citation>
    <scope>NUCLEOTIDE SEQUENCE</scope>
    <source>
        <strain evidence="1">FP105234-sp</strain>
    </source>
</reference>
<dbReference type="EMBL" id="MU275878">
    <property type="protein sequence ID" value="KAI0049045.1"/>
    <property type="molecule type" value="Genomic_DNA"/>
</dbReference>
<reference evidence="1" key="2">
    <citation type="journal article" date="2022" name="New Phytol.">
        <title>Evolutionary transition to the ectomycorrhizal habit in the genomes of a hyperdiverse lineage of mushroom-forming fungi.</title>
        <authorList>
            <person name="Looney B."/>
            <person name="Miyauchi S."/>
            <person name="Morin E."/>
            <person name="Drula E."/>
            <person name="Courty P.E."/>
            <person name="Kohler A."/>
            <person name="Kuo A."/>
            <person name="LaButti K."/>
            <person name="Pangilinan J."/>
            <person name="Lipzen A."/>
            <person name="Riley R."/>
            <person name="Andreopoulos W."/>
            <person name="He G."/>
            <person name="Johnson J."/>
            <person name="Nolan M."/>
            <person name="Tritt A."/>
            <person name="Barry K.W."/>
            <person name="Grigoriev I.V."/>
            <person name="Nagy L.G."/>
            <person name="Hibbett D."/>
            <person name="Henrissat B."/>
            <person name="Matheny P.B."/>
            <person name="Labbe J."/>
            <person name="Martin F.M."/>
        </authorList>
    </citation>
    <scope>NUCLEOTIDE SEQUENCE</scope>
    <source>
        <strain evidence="1">FP105234-sp</strain>
    </source>
</reference>